<comment type="catalytic activity">
    <reaction evidence="19">
        <text>(6R)-5,10-methenyltetrahydrofolate + H2O = (6R)-10-formyltetrahydrofolate + H(+)</text>
        <dbReference type="Rhea" id="RHEA:23700"/>
        <dbReference type="ChEBI" id="CHEBI:15377"/>
        <dbReference type="ChEBI" id="CHEBI:15378"/>
        <dbReference type="ChEBI" id="CHEBI:57455"/>
        <dbReference type="ChEBI" id="CHEBI:195366"/>
        <dbReference type="EC" id="3.5.4.9"/>
    </reaction>
</comment>
<dbReference type="FunFam" id="1.10.8.770:FF:000001">
    <property type="entry name" value="Methylenetetrahydrofolate dehydrogenase (NADP+ dependent) 1 like"/>
    <property type="match status" value="1"/>
</dbReference>
<dbReference type="GO" id="GO:0004488">
    <property type="term" value="F:methylenetetrahydrofolate dehydrogenase (NADP+) activity"/>
    <property type="evidence" value="ECO:0007669"/>
    <property type="project" value="UniProtKB-EC"/>
</dbReference>
<dbReference type="HAMAP" id="MF_01543">
    <property type="entry name" value="FTHFS"/>
    <property type="match status" value="1"/>
</dbReference>
<keyword evidence="22" id="KW-1133">Transmembrane helix</keyword>
<dbReference type="InterPro" id="IPR020631">
    <property type="entry name" value="THF_DH/CycHdrlase_NAD-bd_dom"/>
</dbReference>
<evidence type="ECO:0000256" key="14">
    <source>
        <dbReference type="ARBA" id="ARBA00022801"/>
    </source>
</evidence>
<dbReference type="SUPFAM" id="SSF51735">
    <property type="entry name" value="NAD(P)-binding Rossmann-fold domains"/>
    <property type="match status" value="1"/>
</dbReference>
<dbReference type="EMBL" id="ADFV01040855">
    <property type="status" value="NOT_ANNOTATED_CDS"/>
    <property type="molecule type" value="Genomic_DNA"/>
</dbReference>
<accession>A0A2I3HN69</accession>
<dbReference type="GO" id="GO:0061053">
    <property type="term" value="P:somite development"/>
    <property type="evidence" value="ECO:0007669"/>
    <property type="project" value="Ensembl"/>
</dbReference>
<evidence type="ECO:0000259" key="24">
    <source>
        <dbReference type="Pfam" id="PF02882"/>
    </source>
</evidence>
<dbReference type="PRINTS" id="PR00085">
    <property type="entry name" value="THFDHDRGNASE"/>
</dbReference>
<dbReference type="AlphaFoldDB" id="A0A2I3HN69"/>
<comment type="similarity">
    <text evidence="4">In the C-terminal section; belongs to the formate--tetrahydrofolate ligase family.</text>
</comment>
<proteinExistence type="inferred from homology"/>
<dbReference type="GO" id="GO:0009152">
    <property type="term" value="P:purine ribonucleotide biosynthetic process"/>
    <property type="evidence" value="ECO:0007669"/>
    <property type="project" value="Ensembl"/>
</dbReference>
<dbReference type="Gene3D" id="3.40.50.300">
    <property type="entry name" value="P-loop containing nucleotide triphosphate hydrolases"/>
    <property type="match status" value="2"/>
</dbReference>
<dbReference type="SUPFAM" id="SSF53223">
    <property type="entry name" value="Aminoacid dehydrogenase-like, N-terminal domain"/>
    <property type="match status" value="1"/>
</dbReference>
<evidence type="ECO:0000256" key="9">
    <source>
        <dbReference type="ARBA" id="ARBA00017592"/>
    </source>
</evidence>
<keyword evidence="12" id="KW-0436">Ligase</keyword>
<dbReference type="GO" id="GO:0009257">
    <property type="term" value="P:10-formyltetrahydrofolate biosynthetic process"/>
    <property type="evidence" value="ECO:0007669"/>
    <property type="project" value="Ensembl"/>
</dbReference>
<dbReference type="InterPro" id="IPR020630">
    <property type="entry name" value="THF_DH/CycHdrlase_cat_dom"/>
</dbReference>
<comment type="similarity">
    <text evidence="3">In the N-terminal section; belongs to the tetrahydrofolate dehydrogenase/cyclohydrolase family.</text>
</comment>
<dbReference type="EMBL" id="ADFV01040856">
    <property type="status" value="NOT_ANNOTATED_CDS"/>
    <property type="molecule type" value="Genomic_DNA"/>
</dbReference>
<dbReference type="FunFam" id="3.40.50.300:FF:001123">
    <property type="entry name" value="C-1-tetrahydrofolate synthase, cytoplasmic isoform X2"/>
    <property type="match status" value="1"/>
</dbReference>
<dbReference type="GO" id="GO:0035999">
    <property type="term" value="P:tetrahydrofolate interconversion"/>
    <property type="evidence" value="ECO:0007669"/>
    <property type="project" value="UniProtKB-UniPathway"/>
</dbReference>
<dbReference type="Pfam" id="PF00763">
    <property type="entry name" value="THF_DHG_CYH"/>
    <property type="match status" value="1"/>
</dbReference>
<dbReference type="EMBL" id="ADFV01040853">
    <property type="status" value="NOT_ANNOTATED_CDS"/>
    <property type="molecule type" value="Genomic_DNA"/>
</dbReference>
<dbReference type="FunFam" id="3.40.50.720:FF:000006">
    <property type="entry name" value="Bifunctional protein FolD"/>
    <property type="match status" value="1"/>
</dbReference>
<dbReference type="SUPFAM" id="SSF52540">
    <property type="entry name" value="P-loop containing nucleoside triphosphate hydrolases"/>
    <property type="match status" value="1"/>
</dbReference>
<dbReference type="EMBL" id="ADFV01040861">
    <property type="status" value="NOT_ANNOTATED_CDS"/>
    <property type="molecule type" value="Genomic_DNA"/>
</dbReference>
<dbReference type="Gene3D" id="3.10.410.10">
    <property type="entry name" value="Formyltetrahydrofolate synthetase, domain 3"/>
    <property type="match status" value="1"/>
</dbReference>
<evidence type="ECO:0000256" key="2">
    <source>
        <dbReference type="ARBA" id="ARBA00004777"/>
    </source>
</evidence>
<dbReference type="Pfam" id="PF02882">
    <property type="entry name" value="THF_DHG_CYH_C"/>
    <property type="match status" value="1"/>
</dbReference>
<dbReference type="Gene3D" id="3.40.50.720">
    <property type="entry name" value="NAD(P)-binding Rossmann-like Domain"/>
    <property type="match status" value="1"/>
</dbReference>
<comment type="subunit">
    <text evidence="5">Homodimer.</text>
</comment>
<keyword evidence="14" id="KW-0378">Hydrolase</keyword>
<dbReference type="EMBL" id="ADFV01040857">
    <property type="status" value="NOT_ANNOTATED_CDS"/>
    <property type="molecule type" value="Genomic_DNA"/>
</dbReference>
<dbReference type="InterPro" id="IPR020628">
    <property type="entry name" value="Formate_THF_ligase_CS"/>
</dbReference>
<dbReference type="CDD" id="cd00477">
    <property type="entry name" value="FTHFS"/>
    <property type="match status" value="1"/>
</dbReference>
<protein>
    <recommendedName>
        <fullName evidence="9">C-1-tetrahydrofolate synthase, cytoplasmic</fullName>
        <ecNumber evidence="8">1.5.1.5</ecNumber>
        <ecNumber evidence="7">3.5.4.9</ecNumber>
        <ecNumber evidence="6">6.3.4.3</ecNumber>
    </recommendedName>
</protein>
<evidence type="ECO:0000313" key="26">
    <source>
        <dbReference type="Proteomes" id="UP000001073"/>
    </source>
</evidence>
<dbReference type="PANTHER" id="PTHR48099">
    <property type="entry name" value="C-1-TETRAHYDROFOLATE SYNTHASE, CYTOPLASMIC-RELATED"/>
    <property type="match status" value="1"/>
</dbReference>
<dbReference type="GO" id="GO:0046655">
    <property type="term" value="P:folic acid metabolic process"/>
    <property type="evidence" value="ECO:0007669"/>
    <property type="project" value="Ensembl"/>
</dbReference>
<dbReference type="FunFam" id="3.40.50.10860:FF:000005">
    <property type="entry name" value="C-1-tetrahydrofolate synthase, cytoplasmic, putative"/>
    <property type="match status" value="1"/>
</dbReference>
<dbReference type="InterPro" id="IPR036291">
    <property type="entry name" value="NAD(P)-bd_dom_sf"/>
</dbReference>
<comment type="subcellular location">
    <subcellularLocation>
        <location evidence="1">Cytoplasm</location>
    </subcellularLocation>
</comment>
<evidence type="ECO:0000256" key="16">
    <source>
        <dbReference type="ARBA" id="ARBA00022857"/>
    </source>
</evidence>
<dbReference type="GO" id="GO:0004329">
    <property type="term" value="F:formate-tetrahydrofolate ligase activity"/>
    <property type="evidence" value="ECO:0007669"/>
    <property type="project" value="UniProtKB-EC"/>
</dbReference>
<comment type="pathway">
    <text evidence="2">One-carbon metabolism; tetrahydrofolate interconversion.</text>
</comment>
<evidence type="ECO:0000256" key="21">
    <source>
        <dbReference type="ARBA" id="ARBA00059708"/>
    </source>
</evidence>
<dbReference type="EMBL" id="ADFV01040860">
    <property type="status" value="NOT_ANNOTATED_CDS"/>
    <property type="molecule type" value="Genomic_DNA"/>
</dbReference>
<dbReference type="EMBL" id="ADFV01040858">
    <property type="status" value="NOT_ANNOTATED_CDS"/>
    <property type="molecule type" value="Genomic_DNA"/>
</dbReference>
<dbReference type="GO" id="GO:0005524">
    <property type="term" value="F:ATP binding"/>
    <property type="evidence" value="ECO:0007669"/>
    <property type="project" value="UniProtKB-KW"/>
</dbReference>
<reference evidence="25" key="3">
    <citation type="submission" date="2025-09" db="UniProtKB">
        <authorList>
            <consortium name="Ensembl"/>
        </authorList>
    </citation>
    <scope>IDENTIFICATION</scope>
</reference>
<evidence type="ECO:0000256" key="3">
    <source>
        <dbReference type="ARBA" id="ARBA00005559"/>
    </source>
</evidence>
<feature type="transmembrane region" description="Helical" evidence="22">
    <location>
        <begin position="12"/>
        <end position="39"/>
    </location>
</feature>
<dbReference type="InterPro" id="IPR027417">
    <property type="entry name" value="P-loop_NTPase"/>
</dbReference>
<dbReference type="GO" id="GO:0019346">
    <property type="term" value="P:transsulfuration"/>
    <property type="evidence" value="ECO:0007669"/>
    <property type="project" value="Ensembl"/>
</dbReference>
<dbReference type="EMBL" id="ADFV01040854">
    <property type="status" value="NOT_ANNOTATED_CDS"/>
    <property type="molecule type" value="Genomic_DNA"/>
</dbReference>
<name>A0A2I3HN69_NOMLE</name>
<comment type="function">
    <text evidence="21">Trifunctional enzyme that catalyzes the interconversion of three forms of one-carbon-substituted tetrahydrofolate: (6R)-5,10-methylene-5,6,7,8-tetrahydrofolate, 5,10-methenyltetrahydrofolate and (6S)-10-formyltetrahydrofolate. These derivatives of tetrahydrofolate are differentially required in nucleotide and amino acid biosynthesis, (6S)-10-formyltetrahydrofolate being required for purine biosynthesis while (6R)-5,10-methylene-5,6,7,8-tetrahydrofolate is used for serine and methionine biosynthesis for instance.</text>
</comment>
<dbReference type="GO" id="GO:0009086">
    <property type="term" value="P:methionine biosynthetic process"/>
    <property type="evidence" value="ECO:0007669"/>
    <property type="project" value="Ensembl"/>
</dbReference>
<dbReference type="GO" id="GO:0004477">
    <property type="term" value="F:methenyltetrahydrofolate cyclohydrolase activity"/>
    <property type="evidence" value="ECO:0007669"/>
    <property type="project" value="UniProtKB-EC"/>
</dbReference>
<evidence type="ECO:0000256" key="19">
    <source>
        <dbReference type="ARBA" id="ARBA00036357"/>
    </source>
</evidence>
<evidence type="ECO:0000256" key="4">
    <source>
        <dbReference type="ARBA" id="ARBA00006985"/>
    </source>
</evidence>
<feature type="domain" description="Tetrahydrofolate dehydrogenase/cyclohydrolase NAD(P)-binding" evidence="24">
    <location>
        <begin position="179"/>
        <end position="317"/>
    </location>
</feature>
<keyword evidence="15" id="KW-0067">ATP-binding</keyword>
<dbReference type="GO" id="GO:0001843">
    <property type="term" value="P:neural tube closure"/>
    <property type="evidence" value="ECO:0007669"/>
    <property type="project" value="Ensembl"/>
</dbReference>
<dbReference type="PROSITE" id="PS00767">
    <property type="entry name" value="THF_DHG_CYH_2"/>
    <property type="match status" value="1"/>
</dbReference>
<dbReference type="Gene3D" id="3.40.50.10860">
    <property type="entry name" value="Leucine Dehydrogenase, chain A, domain 1"/>
    <property type="match status" value="1"/>
</dbReference>
<dbReference type="EC" id="6.3.4.3" evidence="6"/>
<evidence type="ECO:0000256" key="10">
    <source>
        <dbReference type="ARBA" id="ARBA00022490"/>
    </source>
</evidence>
<dbReference type="FunFam" id="3.40.50.300:FF:000245">
    <property type="entry name" value="C-1-tetrahydrofolate synthase, cytoplasmic"/>
    <property type="match status" value="1"/>
</dbReference>
<dbReference type="InterPro" id="IPR020867">
    <property type="entry name" value="THF_DH/CycHdrlase_CS"/>
</dbReference>
<reference evidence="25" key="2">
    <citation type="submission" date="2025-08" db="UniProtKB">
        <authorList>
            <consortium name="Ensembl"/>
        </authorList>
    </citation>
    <scope>IDENTIFICATION</scope>
</reference>
<dbReference type="FunFam" id="3.10.410.10:FF:000001">
    <property type="entry name" value="Putative formate--tetrahydrofolate ligase"/>
    <property type="match status" value="1"/>
</dbReference>
<dbReference type="Gene3D" id="1.10.8.770">
    <property type="match status" value="1"/>
</dbReference>
<evidence type="ECO:0000256" key="15">
    <source>
        <dbReference type="ARBA" id="ARBA00022840"/>
    </source>
</evidence>
<evidence type="ECO:0000256" key="1">
    <source>
        <dbReference type="ARBA" id="ARBA00004496"/>
    </source>
</evidence>
<evidence type="ECO:0000256" key="20">
    <source>
        <dbReference type="ARBA" id="ARBA00049033"/>
    </source>
</evidence>
<dbReference type="EMBL" id="ADFV01040859">
    <property type="status" value="NOT_ANNOTATED_CDS"/>
    <property type="molecule type" value="Genomic_DNA"/>
</dbReference>
<sequence length="990" mass="107429">MRHRVCGGEKRHVGWVVLLGCRGSGTSILVVSIVGSGLIKAMAPAEILNGKEISAGVQWRNLGSLHAPPPGFTPFSCLSLSDRLAIYLLLMSILQIGIKATHIKLPRTTTESEVIKYITSLNEDSTVHGFLVQLPLDSENSINTEEVINAIAPEKDVDGLTSINAGKLARGDLNDCFIPCTPKGCLELIKEAGVPIAGRHAVVVGRSKIVGAPMHDLLLWNNATVTTCHSKTTNLDEEVNKGDILVVATGQPEMVKGEWIKPGAIVIDCGINYVPDNKKPNGRKVVGDVAYDEAKERASFITPVPGGVGPMTVAMLIFYKSSENAKRFLEKFKPGKWMIQYNNLNLKTPVPSDIDISRSCKPKPIGKLAREIGLLSEEVELYGETKAKVLLSALERLKHRPDGKYVVVTGITPTPLGEGKSTTTIGLVQALGAHLYQNVFACVRQPSQGPTFGIKGTSETGPWFNLHLTGDIHAITAANNLVAAAIDARIFHELTQTDKALFNRLVPSVNGVRKFSDIQIRRLKRLGIEKTDPTTLTDEEINRFARLDIDPETITWQRVLDTNDRFLRKITIGQAPTEKGHTRTAQFDISVASEIMAVLALTTSLEDMRDRLGKMVVASSKKGEPVSAEDLGVSGALTVLMKDAIKPNLMQTLEGTPVFVHAGPFANIAHGNSSIIADRIALKLVGPEGFVVTEAGFGADIGMEKFFNIKCRYSSLCPHVVVLVATVRALKMHGGGPMVTAGLPLPKAYIEENLELVEKGFSNLKKQIENARMFGIPVVVAVNAFKTDTEAELDLIGRLSREHGAFDAVKCTHWAEGGKGALALAQAVQRAAQAPSSFQLLYDLKLPVEDKIRIIAQKIYGADDIELLPEAQHKAEVYTKQGFGNLPICMAKTHLSLSHNPEQKGVPTGFVLPIRDIRASVGAGFLYPLVGTIIIHLQEATLKVWPVSIQARWELGSISKAREVSPCPEDLKLIVEVSPEVIFSLNSHHV</sequence>
<dbReference type="EC" id="3.5.4.9" evidence="7"/>
<evidence type="ECO:0000256" key="18">
    <source>
        <dbReference type="ARBA" id="ARBA00023268"/>
    </source>
</evidence>
<dbReference type="FunFam" id="3.30.1510.10:FF:000002">
    <property type="entry name" value="C-1-tetrahydrofolate synthase, cytoplasmic"/>
    <property type="match status" value="1"/>
</dbReference>
<organism evidence="25 26">
    <name type="scientific">Nomascus leucogenys</name>
    <name type="common">Northern white-cheeked gibbon</name>
    <name type="synonym">Hylobates leucogenys</name>
    <dbReference type="NCBI Taxonomy" id="61853"/>
    <lineage>
        <taxon>Eukaryota</taxon>
        <taxon>Metazoa</taxon>
        <taxon>Chordata</taxon>
        <taxon>Craniata</taxon>
        <taxon>Vertebrata</taxon>
        <taxon>Euteleostomi</taxon>
        <taxon>Mammalia</taxon>
        <taxon>Eutheria</taxon>
        <taxon>Euarchontoglires</taxon>
        <taxon>Primates</taxon>
        <taxon>Haplorrhini</taxon>
        <taxon>Catarrhini</taxon>
        <taxon>Hylobatidae</taxon>
        <taxon>Nomascus</taxon>
    </lineage>
</organism>
<evidence type="ECO:0000256" key="8">
    <source>
        <dbReference type="ARBA" id="ARBA00012859"/>
    </source>
</evidence>
<dbReference type="InterPro" id="IPR000559">
    <property type="entry name" value="Formate_THF_ligase"/>
</dbReference>
<dbReference type="GeneTree" id="ENSGT00940000154746"/>
<keyword evidence="16" id="KW-0521">NADP</keyword>
<dbReference type="GO" id="GO:0005829">
    <property type="term" value="C:cytosol"/>
    <property type="evidence" value="ECO:0007669"/>
    <property type="project" value="Ensembl"/>
</dbReference>
<keyword evidence="10" id="KW-0963">Cytoplasm</keyword>
<dbReference type="EC" id="1.5.1.5" evidence="8"/>
<dbReference type="FunCoup" id="A0A2I3HN69">
    <property type="interactions" value="1894"/>
</dbReference>
<evidence type="ECO:0000256" key="7">
    <source>
        <dbReference type="ARBA" id="ARBA00012776"/>
    </source>
</evidence>
<dbReference type="PANTHER" id="PTHR48099:SF1">
    <property type="entry name" value="C-1-TETRAHYDROFOLATE SYNTHASE, CYTOPLASMIC"/>
    <property type="match status" value="1"/>
</dbReference>
<evidence type="ECO:0000313" key="25">
    <source>
        <dbReference type="Ensembl" id="ENSNLEP00000044911.1"/>
    </source>
</evidence>
<evidence type="ECO:0000259" key="23">
    <source>
        <dbReference type="Pfam" id="PF00763"/>
    </source>
</evidence>
<dbReference type="PROSITE" id="PS00766">
    <property type="entry name" value="THF_DHG_CYH_1"/>
    <property type="match status" value="1"/>
</dbReference>
<keyword evidence="22" id="KW-0472">Membrane</keyword>
<dbReference type="Proteomes" id="UP000001073">
    <property type="component" value="Chromosome 1a"/>
</dbReference>
<evidence type="ECO:0000256" key="17">
    <source>
        <dbReference type="ARBA" id="ARBA00023002"/>
    </source>
</evidence>
<dbReference type="GO" id="GO:0001780">
    <property type="term" value="P:neutrophil homeostasis"/>
    <property type="evidence" value="ECO:0007669"/>
    <property type="project" value="Ensembl"/>
</dbReference>
<keyword evidence="13" id="KW-0547">Nucleotide-binding</keyword>
<dbReference type="UniPathway" id="UPA00193"/>
<dbReference type="InterPro" id="IPR000672">
    <property type="entry name" value="THF_DH/CycHdrlase"/>
</dbReference>
<evidence type="ECO:0000256" key="12">
    <source>
        <dbReference type="ARBA" id="ARBA00022598"/>
    </source>
</evidence>
<keyword evidence="11" id="KW-0554">One-carbon metabolism</keyword>
<feature type="domain" description="Tetrahydrofolate dehydrogenase/cyclohydrolase catalytic" evidence="23">
    <location>
        <begin position="95"/>
        <end position="158"/>
    </location>
</feature>
<keyword evidence="26" id="KW-1185">Reference proteome</keyword>
<keyword evidence="17" id="KW-0560">Oxidoreductase</keyword>
<keyword evidence="22" id="KW-0812">Transmembrane</keyword>
<dbReference type="CDD" id="cd01080">
    <property type="entry name" value="NAD_bind_m-THF_DH_Cyclohyd"/>
    <property type="match status" value="1"/>
</dbReference>
<dbReference type="InterPro" id="IPR046346">
    <property type="entry name" value="Aminoacid_DH-like_N_sf"/>
</dbReference>
<dbReference type="Pfam" id="PF01268">
    <property type="entry name" value="FTHFS"/>
    <property type="match status" value="1"/>
</dbReference>
<dbReference type="PROSITE" id="PS00722">
    <property type="entry name" value="FTHFS_2"/>
    <property type="match status" value="1"/>
</dbReference>
<dbReference type="OMA" id="IKRVVDC"/>
<dbReference type="InParanoid" id="A0A2I3HN69"/>
<evidence type="ECO:0000256" key="6">
    <source>
        <dbReference type="ARBA" id="ARBA00012295"/>
    </source>
</evidence>
<evidence type="ECO:0000256" key="5">
    <source>
        <dbReference type="ARBA" id="ARBA00011738"/>
    </source>
</evidence>
<keyword evidence="18" id="KW-0511">Multifunctional enzyme</keyword>
<evidence type="ECO:0000256" key="13">
    <source>
        <dbReference type="ARBA" id="ARBA00022741"/>
    </source>
</evidence>
<dbReference type="GO" id="GO:0007507">
    <property type="term" value="P:heart development"/>
    <property type="evidence" value="ECO:0007669"/>
    <property type="project" value="Ensembl"/>
</dbReference>
<comment type="catalytic activity">
    <reaction evidence="20">
        <text>(6S)-5,6,7,8-tetrahydrofolate + formate + ATP = (6R)-10-formyltetrahydrofolate + ADP + phosphate</text>
        <dbReference type="Rhea" id="RHEA:20221"/>
        <dbReference type="ChEBI" id="CHEBI:15740"/>
        <dbReference type="ChEBI" id="CHEBI:30616"/>
        <dbReference type="ChEBI" id="CHEBI:43474"/>
        <dbReference type="ChEBI" id="CHEBI:57453"/>
        <dbReference type="ChEBI" id="CHEBI:195366"/>
        <dbReference type="ChEBI" id="CHEBI:456216"/>
        <dbReference type="EC" id="6.3.4.3"/>
    </reaction>
</comment>
<gene>
    <name evidence="25" type="primary">MTHFD1</name>
</gene>
<evidence type="ECO:0000256" key="22">
    <source>
        <dbReference type="SAM" id="Phobius"/>
    </source>
</evidence>
<evidence type="ECO:0000256" key="11">
    <source>
        <dbReference type="ARBA" id="ARBA00022563"/>
    </source>
</evidence>
<dbReference type="HAMAP" id="MF_01576">
    <property type="entry name" value="THF_DHG_CYH"/>
    <property type="match status" value="1"/>
</dbReference>
<dbReference type="STRING" id="61853.ENSNLEP00000044911"/>
<reference evidence="25 26" key="1">
    <citation type="submission" date="2012-10" db="EMBL/GenBank/DDBJ databases">
        <authorList>
            <consortium name="Gibbon Genome Sequencing Consortium"/>
        </authorList>
    </citation>
    <scope>NUCLEOTIDE SEQUENCE [LARGE SCALE GENOMIC DNA]</scope>
</reference>
<dbReference type="Ensembl" id="ENSNLET00000034231.1">
    <property type="protein sequence ID" value="ENSNLEP00000044911.1"/>
    <property type="gene ID" value="ENSNLEG00000014183.3"/>
</dbReference>